<reference evidence="1" key="1">
    <citation type="journal article" date="2014" name="Int. J. Syst. Evol. Microbiol.">
        <title>Complete genome sequence of Corynebacterium casei LMG S-19264T (=DSM 44701T), isolated from a smear-ripened cheese.</title>
        <authorList>
            <consortium name="US DOE Joint Genome Institute (JGI-PGF)"/>
            <person name="Walter F."/>
            <person name="Albersmeier A."/>
            <person name="Kalinowski J."/>
            <person name="Ruckert C."/>
        </authorList>
    </citation>
    <scope>NUCLEOTIDE SEQUENCE</scope>
    <source>
        <strain evidence="1">CCM 7664</strain>
    </source>
</reference>
<dbReference type="RefSeq" id="WP_188421558.1">
    <property type="nucleotide sequence ID" value="NZ_BMDP01000003.1"/>
</dbReference>
<dbReference type="AlphaFoldDB" id="A0A8J3B4I2"/>
<dbReference type="EMBL" id="BMDP01000003">
    <property type="protein sequence ID" value="GGI54953.1"/>
    <property type="molecule type" value="Genomic_DNA"/>
</dbReference>
<evidence type="ECO:0000313" key="1">
    <source>
        <dbReference type="EMBL" id="GGI54953.1"/>
    </source>
</evidence>
<dbReference type="Proteomes" id="UP000627205">
    <property type="component" value="Unassembled WGS sequence"/>
</dbReference>
<proteinExistence type="predicted"/>
<dbReference type="Pfam" id="PF11219">
    <property type="entry name" value="DUF3014"/>
    <property type="match status" value="1"/>
</dbReference>
<keyword evidence="2" id="KW-1185">Reference proteome</keyword>
<evidence type="ECO:0000313" key="2">
    <source>
        <dbReference type="Proteomes" id="UP000627205"/>
    </source>
</evidence>
<protein>
    <recommendedName>
        <fullName evidence="3">DUF3014 domain-containing protein</fullName>
    </recommendedName>
</protein>
<evidence type="ECO:0008006" key="3">
    <source>
        <dbReference type="Google" id="ProtNLM"/>
    </source>
</evidence>
<comment type="caution">
    <text evidence="1">The sequence shown here is derived from an EMBL/GenBank/DDBJ whole genome shotgun (WGS) entry which is preliminary data.</text>
</comment>
<organism evidence="1 2">
    <name type="scientific">Oxalicibacterium solurbis</name>
    <dbReference type="NCBI Taxonomy" id="69280"/>
    <lineage>
        <taxon>Bacteria</taxon>
        <taxon>Pseudomonadati</taxon>
        <taxon>Pseudomonadota</taxon>
        <taxon>Betaproteobacteria</taxon>
        <taxon>Burkholderiales</taxon>
        <taxon>Oxalobacteraceae</taxon>
        <taxon>Oxalicibacterium</taxon>
    </lineage>
</organism>
<accession>A0A8J3B4I2</accession>
<name>A0A8J3B4I2_9BURK</name>
<gene>
    <name evidence="1" type="ORF">GCM10011430_21270</name>
</gene>
<reference evidence="1" key="2">
    <citation type="submission" date="2020-09" db="EMBL/GenBank/DDBJ databases">
        <authorList>
            <person name="Sun Q."/>
            <person name="Sedlacek I."/>
        </authorList>
    </citation>
    <scope>NUCLEOTIDE SEQUENCE</scope>
    <source>
        <strain evidence="1">CCM 7664</strain>
    </source>
</reference>
<sequence length="278" mass="31252">MKKVIGLLVIVAVAVAGYFWWQHNMRETVEPLPPPVAVEQPPVVEAPPAAPQEPLIQHPIEEAPAEQPLPAIDDSDRQLTQALQALTGSELWRFIFLPDRLVRHIVATVDNLPRQEVSTKVWPVRPAGSWLQVEGSGGDLHLSPSNAQRYERYVELVQRVDTAKLVAIYKQFYPLFQRAYVELGYPDGYFNDRLVVTIDDLLAAPELEEPPQLVQNKVLYQYADPDLESRSAGQKIMMRIGVTNERIVKKKLRALRAAVTNMPPQPKSSELAPPQAVH</sequence>
<dbReference type="InterPro" id="IPR021382">
    <property type="entry name" value="DUF3014"/>
</dbReference>